<dbReference type="GO" id="GO:0005886">
    <property type="term" value="C:plasma membrane"/>
    <property type="evidence" value="ECO:0007669"/>
    <property type="project" value="UniProtKB-SubCell"/>
</dbReference>
<dbReference type="PROSITE" id="PS50853">
    <property type="entry name" value="FN3"/>
    <property type="match status" value="4"/>
</dbReference>
<feature type="signal peptide" evidence="12">
    <location>
        <begin position="1"/>
        <end position="26"/>
    </location>
</feature>
<dbReference type="FunFam" id="2.60.40.10:FF:000333">
    <property type="entry name" value="Down syndrome cell adhesion molecule"/>
    <property type="match status" value="1"/>
</dbReference>
<dbReference type="InterPro" id="IPR003599">
    <property type="entry name" value="Ig_sub"/>
</dbReference>
<dbReference type="SUPFAM" id="SSF48726">
    <property type="entry name" value="Immunoglobulin"/>
    <property type="match status" value="6"/>
</dbReference>
<dbReference type="OMA" id="ECIADRE"/>
<evidence type="ECO:0000259" key="13">
    <source>
        <dbReference type="PROSITE" id="PS50835"/>
    </source>
</evidence>
<dbReference type="Proteomes" id="UP000015104">
    <property type="component" value="Unassembled WGS sequence"/>
</dbReference>
<dbReference type="CDD" id="cd00063">
    <property type="entry name" value="FN3"/>
    <property type="match status" value="4"/>
</dbReference>
<dbReference type="InterPro" id="IPR036179">
    <property type="entry name" value="Ig-like_dom_sf"/>
</dbReference>
<dbReference type="Pfam" id="PF25059">
    <property type="entry name" value="FN3_DSCAM-DSCAML_C"/>
    <property type="match status" value="1"/>
</dbReference>
<dbReference type="InterPro" id="IPR003961">
    <property type="entry name" value="FN3_dom"/>
</dbReference>
<keyword evidence="8" id="KW-1015">Disulfide bond</keyword>
<proteinExistence type="predicted"/>
<dbReference type="GO" id="GO:0098609">
    <property type="term" value="P:cell-cell adhesion"/>
    <property type="evidence" value="ECO:0007669"/>
    <property type="project" value="TreeGrafter"/>
</dbReference>
<keyword evidence="4" id="KW-0677">Repeat</keyword>
<dbReference type="GO" id="GO:0030154">
    <property type="term" value="P:cell differentiation"/>
    <property type="evidence" value="ECO:0007669"/>
    <property type="project" value="UniProtKB-ARBA"/>
</dbReference>
<dbReference type="InterPro" id="IPR003598">
    <property type="entry name" value="Ig_sub2"/>
</dbReference>
<dbReference type="Pfam" id="PF07679">
    <property type="entry name" value="I-set"/>
    <property type="match status" value="1"/>
</dbReference>
<dbReference type="EMBL" id="CAEY01000548">
    <property type="status" value="NOT_ANNOTATED_CDS"/>
    <property type="molecule type" value="Genomic_DNA"/>
</dbReference>
<evidence type="ECO:0000256" key="9">
    <source>
        <dbReference type="ARBA" id="ARBA00023319"/>
    </source>
</evidence>
<comment type="subcellular location">
    <subcellularLocation>
        <location evidence="1">Membrane</location>
        <topology evidence="1">Single-pass membrane protein</topology>
    </subcellularLocation>
</comment>
<dbReference type="STRING" id="32264.T1KU62"/>
<dbReference type="InterPro" id="IPR013151">
    <property type="entry name" value="Immunoglobulin_dom"/>
</dbReference>
<keyword evidence="6 11" id="KW-1133">Transmembrane helix</keyword>
<evidence type="ECO:0000256" key="6">
    <source>
        <dbReference type="ARBA" id="ARBA00022989"/>
    </source>
</evidence>
<dbReference type="InterPro" id="IPR007110">
    <property type="entry name" value="Ig-like_dom"/>
</dbReference>
<dbReference type="EnsemblMetazoa" id="tetur21g02250.1">
    <property type="protein sequence ID" value="tetur21g02250.1"/>
    <property type="gene ID" value="tetur21g02250"/>
</dbReference>
<gene>
    <name evidence="15" type="primary">107367228</name>
</gene>
<keyword evidence="3 12" id="KW-0732">Signal</keyword>
<evidence type="ECO:0000256" key="4">
    <source>
        <dbReference type="ARBA" id="ARBA00022737"/>
    </source>
</evidence>
<feature type="domain" description="Fibronectin type-III" evidence="14">
    <location>
        <begin position="827"/>
        <end position="930"/>
    </location>
</feature>
<feature type="domain" description="Ig-like" evidence="13">
    <location>
        <begin position="190"/>
        <end position="288"/>
    </location>
</feature>
<dbReference type="SMART" id="SM00060">
    <property type="entry name" value="FN3"/>
    <property type="match status" value="4"/>
</dbReference>
<dbReference type="InterPro" id="IPR013098">
    <property type="entry name" value="Ig_I-set"/>
</dbReference>
<evidence type="ECO:0000256" key="3">
    <source>
        <dbReference type="ARBA" id="ARBA00022729"/>
    </source>
</evidence>
<dbReference type="PANTHER" id="PTHR44170:SF6">
    <property type="entry name" value="CONTACTIN"/>
    <property type="match status" value="1"/>
</dbReference>
<sequence>MANLTTNLTLTLSLITLVNLISQGYSVNDVRQQLIKPANSTELSSKCPNCSNDTNSSNNFHKRTKRASKDLNRRGSFWVKMRPERLIVGRQGSTVIIDCFVNDDINFNLDTVDITWLKDSKPLLFDSRIQLVKSNRLKIVSLTRQDKGVYQCLATYSPSPSPSSSSSSLSSANPLTASDYVEIILHDEAPTIREKFYSQSLNPGSPVSLKCSSTGSPLPKIRWYHYAKPLSHTSYRNKKRVSHFENGSDLFISWLNITSIDPEDGGLYTCEAFNEIGIARSSASIQVTGPPFVHPMDNITLGSQESLTIHCPYSGYPIESITWTKEGRDFVASRGVKSHPNGTLTLVDAHSEDEGWFKCEVRNKEGQTASGSLYIDIIEKPSINPFIFGSDLREGMRTTVVCSIGLGEPPFRITWLKDGIPIDHGNPDLRVEALGDFTSSLKITDIRRKHSGNYTCKAASARAPDIYSTFTAQLIVQAAPKWILKPLERYSTIRGSKVLMNCQAEGIPPPVYQWKKARRLESSASNELIGIVSGPHIHVLENGSLAIIDSTKADEGDYVCEVTNNKGPSLTSISRLEVHDPVHFTKSYELVKVEAGLKAEIICDPLGDQPIEINWNRVASSPTVASPSSLPVTLTNDDRRLAGILGINGVNGMKIGRELIPSSSHHSFLSSSRFQINQDVNGNRVISHVTLDSPLVEDSGTFICTASNSYGKAEKTVHLIVQGPPRSPRNLRSVEVASRDITIAWEAPDDGNSPILDYLIQYTYNNGIWTNSFETTSVNPKECTALISGLLPETIYRIRVLAQNTFGRSEPSDEITVRTEEEAPGEAPNNVRVESISSQTLKIIWNNIGKTRKIEGYHIGYRQVHGFNSMRDTFNFKSMSLNETLRQFDELQYQLSDLKRNTKYGLVIRPYNKKGPGVTSEEVFAQTLEFDPPGEIHVRINVVTHRSLTVEIIEQDEVNPISGYIVNYKTNAEDWEEVKILGHRKNFVLEDLRCGTKYTVSISAFNKAGPSLESQLLDISTSGHVPSPGSLESLLTVNSTSALIDLSAWSENGCPILSFVVQYKLHFQTDWIMFSNNIMPSQSKLIIPDLIPATWYDLLMIANSEPGTTEAQYLFATLTPTGGTIPPISSNTYSNWELNLGDPVVLAPILCAFIVFIVIFITIAILMSTKHQRTGNSQETYNTNDRQKMESLSMSSFALPVESSIDGKKIYETVQRKSGYGSYYTSPYAANRLAFCEQEASLTSNLHQIQRHPRMDPDPPYDVLLTRNFRPNSPG</sequence>
<accession>T1KU62</accession>
<feature type="transmembrane region" description="Helical" evidence="11">
    <location>
        <begin position="1145"/>
        <end position="1167"/>
    </location>
</feature>
<evidence type="ECO:0000256" key="1">
    <source>
        <dbReference type="ARBA" id="ARBA00004167"/>
    </source>
</evidence>
<dbReference type="InterPro" id="IPR036116">
    <property type="entry name" value="FN3_sf"/>
</dbReference>
<dbReference type="Pfam" id="PF00047">
    <property type="entry name" value="ig"/>
    <property type="match status" value="1"/>
</dbReference>
<evidence type="ECO:0000256" key="10">
    <source>
        <dbReference type="SAM" id="MobiDB-lite"/>
    </source>
</evidence>
<evidence type="ECO:0000256" key="11">
    <source>
        <dbReference type="SAM" id="Phobius"/>
    </source>
</evidence>
<dbReference type="PROSITE" id="PS50835">
    <property type="entry name" value="IG_LIKE"/>
    <property type="match status" value="6"/>
</dbReference>
<dbReference type="Pfam" id="PF00041">
    <property type="entry name" value="fn3"/>
    <property type="match status" value="3"/>
</dbReference>
<evidence type="ECO:0000256" key="7">
    <source>
        <dbReference type="ARBA" id="ARBA00023136"/>
    </source>
</evidence>
<evidence type="ECO:0000256" key="8">
    <source>
        <dbReference type="ARBA" id="ARBA00023157"/>
    </source>
</evidence>
<dbReference type="InterPro" id="IPR056754">
    <property type="entry name" value="DSCAM/DSCAML_C"/>
</dbReference>
<dbReference type="GO" id="GO:0009653">
    <property type="term" value="P:anatomical structure morphogenesis"/>
    <property type="evidence" value="ECO:0007669"/>
    <property type="project" value="UniProtKB-ARBA"/>
</dbReference>
<feature type="domain" description="Fibronectin type-III" evidence="14">
    <location>
        <begin position="1027"/>
        <end position="1124"/>
    </location>
</feature>
<evidence type="ECO:0000256" key="2">
    <source>
        <dbReference type="ARBA" id="ARBA00022692"/>
    </source>
</evidence>
<dbReference type="FunFam" id="2.60.40.10:FF:000017">
    <property type="entry name" value="Down syndrome cell adhesion molecule b"/>
    <property type="match status" value="1"/>
</dbReference>
<evidence type="ECO:0000256" key="5">
    <source>
        <dbReference type="ARBA" id="ARBA00022889"/>
    </source>
</evidence>
<feature type="chain" id="PRO_5004581134" evidence="12">
    <location>
        <begin position="27"/>
        <end position="1275"/>
    </location>
</feature>
<dbReference type="Gene3D" id="2.60.40.10">
    <property type="entry name" value="Immunoglobulins"/>
    <property type="match status" value="10"/>
</dbReference>
<dbReference type="EMBL" id="CAEY01000550">
    <property type="status" value="NOT_ANNOTATED_CDS"/>
    <property type="molecule type" value="Genomic_DNA"/>
</dbReference>
<organism evidence="15 16">
    <name type="scientific">Tetranychus urticae</name>
    <name type="common">Two-spotted spider mite</name>
    <dbReference type="NCBI Taxonomy" id="32264"/>
    <lineage>
        <taxon>Eukaryota</taxon>
        <taxon>Metazoa</taxon>
        <taxon>Ecdysozoa</taxon>
        <taxon>Arthropoda</taxon>
        <taxon>Chelicerata</taxon>
        <taxon>Arachnida</taxon>
        <taxon>Acari</taxon>
        <taxon>Acariformes</taxon>
        <taxon>Trombidiformes</taxon>
        <taxon>Prostigmata</taxon>
        <taxon>Eleutherengona</taxon>
        <taxon>Raphignathae</taxon>
        <taxon>Tetranychoidea</taxon>
        <taxon>Tetranychidae</taxon>
        <taxon>Tetranychus</taxon>
    </lineage>
</organism>
<keyword evidence="5" id="KW-0130">Cell adhesion</keyword>
<reference evidence="15" key="2">
    <citation type="submission" date="2015-06" db="UniProtKB">
        <authorList>
            <consortium name="EnsemblMetazoa"/>
        </authorList>
    </citation>
    <scope>IDENTIFICATION</scope>
</reference>
<evidence type="ECO:0000313" key="15">
    <source>
        <dbReference type="EnsemblMetazoa" id="tetur21g02250.1"/>
    </source>
</evidence>
<feature type="domain" description="Ig-like" evidence="13">
    <location>
        <begin position="290"/>
        <end position="370"/>
    </location>
</feature>
<keyword evidence="9" id="KW-0393">Immunoglobulin domain</keyword>
<evidence type="ECO:0000259" key="14">
    <source>
        <dbReference type="PROSITE" id="PS50853"/>
    </source>
</evidence>
<keyword evidence="7 11" id="KW-0472">Membrane</keyword>
<dbReference type="PANTHER" id="PTHR44170">
    <property type="entry name" value="PROTEIN SIDEKICK"/>
    <property type="match status" value="1"/>
</dbReference>
<dbReference type="Pfam" id="PF13927">
    <property type="entry name" value="Ig_3"/>
    <property type="match status" value="3"/>
</dbReference>
<feature type="domain" description="Ig-like" evidence="13">
    <location>
        <begin position="91"/>
        <end position="170"/>
    </location>
</feature>
<dbReference type="InterPro" id="IPR013783">
    <property type="entry name" value="Ig-like_fold"/>
</dbReference>
<keyword evidence="16" id="KW-1185">Reference proteome</keyword>
<dbReference type="EMBL" id="CAEY01000549">
    <property type="status" value="NOT_ANNOTATED_CDS"/>
    <property type="molecule type" value="Genomic_DNA"/>
</dbReference>
<dbReference type="SUPFAM" id="SSF49265">
    <property type="entry name" value="Fibronectin type III"/>
    <property type="match status" value="2"/>
</dbReference>
<feature type="domain" description="Ig-like" evidence="13">
    <location>
        <begin position="381"/>
        <end position="471"/>
    </location>
</feature>
<evidence type="ECO:0000256" key="12">
    <source>
        <dbReference type="SAM" id="SignalP"/>
    </source>
</evidence>
<dbReference type="OrthoDB" id="152385at2759"/>
<evidence type="ECO:0000313" key="16">
    <source>
        <dbReference type="Proteomes" id="UP000015104"/>
    </source>
</evidence>
<dbReference type="AlphaFoldDB" id="T1KU62"/>
<reference evidence="16" key="1">
    <citation type="submission" date="2011-08" db="EMBL/GenBank/DDBJ databases">
        <authorList>
            <person name="Rombauts S."/>
        </authorList>
    </citation>
    <scope>NUCLEOTIDE SEQUENCE</scope>
    <source>
        <strain evidence="16">London</strain>
    </source>
</reference>
<feature type="domain" description="Fibronectin type-III" evidence="14">
    <location>
        <begin position="932"/>
        <end position="1024"/>
    </location>
</feature>
<dbReference type="SMART" id="SM00408">
    <property type="entry name" value="IGc2"/>
    <property type="match status" value="6"/>
</dbReference>
<protein>
    <submittedName>
        <fullName evidence="15">Uncharacterized protein</fullName>
    </submittedName>
</protein>
<feature type="domain" description="Ig-like" evidence="13">
    <location>
        <begin position="480"/>
        <end position="571"/>
    </location>
</feature>
<dbReference type="SMART" id="SM00409">
    <property type="entry name" value="IG"/>
    <property type="match status" value="6"/>
</dbReference>
<feature type="compositionally biased region" description="Polar residues" evidence="10">
    <location>
        <begin position="45"/>
        <end position="59"/>
    </location>
</feature>
<feature type="region of interest" description="Disordered" evidence="10">
    <location>
        <begin position="45"/>
        <end position="66"/>
    </location>
</feature>
<keyword evidence="2 11" id="KW-0812">Transmembrane</keyword>
<dbReference type="eggNOG" id="KOG3510">
    <property type="taxonomic scope" value="Eukaryota"/>
</dbReference>
<dbReference type="KEGG" id="tut:107367228"/>
<dbReference type="HOGENOM" id="CLU_001038_2_1_1"/>
<feature type="domain" description="Fibronectin type-III" evidence="14">
    <location>
        <begin position="727"/>
        <end position="822"/>
    </location>
</feature>
<feature type="domain" description="Ig-like" evidence="13">
    <location>
        <begin position="581"/>
        <end position="718"/>
    </location>
</feature>
<name>T1KU62_TETUR</name>